<feature type="binding site" evidence="11">
    <location>
        <position position="92"/>
    </location>
    <ligand>
        <name>S-adenosyl-L-methionine</name>
        <dbReference type="ChEBI" id="CHEBI:59789"/>
    </ligand>
</feature>
<accession>A0AAD9CVW1</accession>
<evidence type="ECO:0000256" key="1">
    <source>
        <dbReference type="ARBA" id="ARBA00004006"/>
    </source>
</evidence>
<dbReference type="Pfam" id="PF00590">
    <property type="entry name" value="TP_methylase"/>
    <property type="match status" value="1"/>
</dbReference>
<reference evidence="14" key="1">
    <citation type="submission" date="2023-02" db="EMBL/GenBank/DDBJ databases">
        <title>Identification and recombinant expression of a fungal hydrolase from Papiliotrema laurentii that hydrolyzes apple cutin and clears colloidal polyester polyurethane.</title>
        <authorList>
            <consortium name="DOE Joint Genome Institute"/>
            <person name="Roman V.A."/>
            <person name="Bojanowski C."/>
            <person name="Crable B.R."/>
            <person name="Wagner D.N."/>
            <person name="Hung C.S."/>
            <person name="Nadeau L.J."/>
            <person name="Schratz L."/>
            <person name="Haridas S."/>
            <person name="Pangilinan J."/>
            <person name="Lipzen A."/>
            <person name="Na H."/>
            <person name="Yan M."/>
            <person name="Ng V."/>
            <person name="Grigoriev I.V."/>
            <person name="Spatafora J.W."/>
            <person name="Barlow D."/>
            <person name="Biffinger J."/>
            <person name="Kelley-Loughnane N."/>
            <person name="Varaljay V.A."/>
            <person name="Crookes-Goodson W.J."/>
        </authorList>
    </citation>
    <scope>NUCLEOTIDE SEQUENCE</scope>
    <source>
        <strain evidence="14">5307AH</strain>
    </source>
</reference>
<evidence type="ECO:0000256" key="8">
    <source>
        <dbReference type="ARBA" id="ARBA00022691"/>
    </source>
</evidence>
<feature type="binding site" evidence="11">
    <location>
        <position position="9"/>
    </location>
    <ligand>
        <name>S-adenosyl-L-methionine</name>
        <dbReference type="ChEBI" id="CHEBI:59789"/>
    </ligand>
</feature>
<comment type="caution">
    <text evidence="14">The sequence shown here is derived from an EMBL/GenBank/DDBJ whole genome shotgun (WGS) entry which is preliminary data.</text>
</comment>
<dbReference type="Proteomes" id="UP001182556">
    <property type="component" value="Unassembled WGS sequence"/>
</dbReference>
<comment type="catalytic activity">
    <reaction evidence="10">
        <text>2-[(3S)-amino-3-carboxypropyl]-L-histidyl-[translation elongation factor 2] + 4 S-adenosyl-L-methionine = diphthine methyl ester-[translation elongation factor 2] + 4 S-adenosyl-L-homocysteine + 3 H(+)</text>
        <dbReference type="Rhea" id="RHEA:42652"/>
        <dbReference type="Rhea" id="RHEA-COMP:9749"/>
        <dbReference type="Rhea" id="RHEA-COMP:10173"/>
        <dbReference type="ChEBI" id="CHEBI:15378"/>
        <dbReference type="ChEBI" id="CHEBI:57856"/>
        <dbReference type="ChEBI" id="CHEBI:59789"/>
        <dbReference type="ChEBI" id="CHEBI:73995"/>
        <dbReference type="ChEBI" id="CHEBI:79005"/>
        <dbReference type="EC" id="2.1.1.314"/>
    </reaction>
</comment>
<dbReference type="Gene3D" id="3.30.950.10">
    <property type="entry name" value="Methyltransferase, Cobalt-precorrin-4 Transmethylase, Domain 2"/>
    <property type="match status" value="1"/>
</dbReference>
<dbReference type="CDD" id="cd11647">
    <property type="entry name" value="DHP5_DphB"/>
    <property type="match status" value="1"/>
</dbReference>
<evidence type="ECO:0000256" key="2">
    <source>
        <dbReference type="ARBA" id="ARBA00005156"/>
    </source>
</evidence>
<sequence>MLYVIGLGLSDEKDITVKGLEAVKKSERVYLESYTSILMIPKERLASCDMEEFYGREVIVATRETVELESDDILRDAETKDISFLVVGDPLGATTHSDLLLRASDLGVPTTVIHNASILTALGSTGLQMYSFGQTLSLPFYTETWAPSSWYDRLEENLRVGMHTLILVDIKVREQSEENMARGRLIYEPPRFMSPYTAFQQFLRTEAERHPPVSEQESTDGTPPPETTPTLCHPDRTLALSLSRIGTPTQRIIAGTISELASLPEEEFGPPLHSVVIVGKRVHPLEVEFAGRWAVGGENGNWWKVAKEVYGVERESR</sequence>
<gene>
    <name evidence="14" type="ORF">DB88DRAFT_541602</name>
</gene>
<dbReference type="InterPro" id="IPR014777">
    <property type="entry name" value="4pyrrole_Mease_sub1"/>
</dbReference>
<keyword evidence="8 11" id="KW-0949">S-adenosyl-L-methionine</keyword>
<comment type="function">
    <text evidence="1">S-adenosyl-L-methionine-dependent methyltransferase that catalyzes four methylations of the modified target histidine residue in translation elongation factor 2 (EF-2), to form an intermediate called diphthine methyl ester. The four successive methylation reactions represent the second step of diphthamide biosynthesis.</text>
</comment>
<protein>
    <recommendedName>
        <fullName evidence="4">diphthine methyl ester synthase</fullName>
        <ecNumber evidence="4">2.1.1.314</ecNumber>
    </recommendedName>
</protein>
<dbReference type="EC" id="2.1.1.314" evidence="4"/>
<evidence type="ECO:0000256" key="3">
    <source>
        <dbReference type="ARBA" id="ARBA00006729"/>
    </source>
</evidence>
<keyword evidence="15" id="KW-1185">Reference proteome</keyword>
<comment type="similarity">
    <text evidence="9">In the N-terminal section; belongs to the precorrin methyltransferase family.</text>
</comment>
<evidence type="ECO:0000256" key="7">
    <source>
        <dbReference type="ARBA" id="ARBA00022679"/>
    </source>
</evidence>
<dbReference type="GO" id="GO:0017183">
    <property type="term" value="P:protein histidyl modification to diphthamide"/>
    <property type="evidence" value="ECO:0007669"/>
    <property type="project" value="InterPro"/>
</dbReference>
<evidence type="ECO:0000256" key="5">
    <source>
        <dbReference type="ARBA" id="ARBA00022481"/>
    </source>
</evidence>
<keyword evidence="5" id="KW-0488">Methylation</keyword>
<evidence type="ECO:0000256" key="6">
    <source>
        <dbReference type="ARBA" id="ARBA00022603"/>
    </source>
</evidence>
<evidence type="ECO:0000256" key="4">
    <source>
        <dbReference type="ARBA" id="ARBA00011927"/>
    </source>
</evidence>
<dbReference type="PANTHER" id="PTHR10882:SF0">
    <property type="entry name" value="DIPHTHINE METHYL ESTER SYNTHASE"/>
    <property type="match status" value="1"/>
</dbReference>
<dbReference type="FunFam" id="3.30.950.10:FF:000004">
    <property type="entry name" value="Diphthine synthase putative"/>
    <property type="match status" value="1"/>
</dbReference>
<organism evidence="14 15">
    <name type="scientific">Papiliotrema laurentii</name>
    <name type="common">Cryptococcus laurentii</name>
    <dbReference type="NCBI Taxonomy" id="5418"/>
    <lineage>
        <taxon>Eukaryota</taxon>
        <taxon>Fungi</taxon>
        <taxon>Dikarya</taxon>
        <taxon>Basidiomycota</taxon>
        <taxon>Agaricomycotina</taxon>
        <taxon>Tremellomycetes</taxon>
        <taxon>Tremellales</taxon>
        <taxon>Rhynchogastremaceae</taxon>
        <taxon>Papiliotrema</taxon>
    </lineage>
</organism>
<dbReference type="InterPro" id="IPR004551">
    <property type="entry name" value="Dphthn_synthase"/>
</dbReference>
<dbReference type="InterPro" id="IPR000878">
    <property type="entry name" value="4pyrrol_Mease"/>
</dbReference>
<feature type="domain" description="Tetrapyrrole methylase" evidence="13">
    <location>
        <begin position="1"/>
        <end position="170"/>
    </location>
</feature>
<dbReference type="FunFam" id="3.40.1010.10:FF:000004">
    <property type="entry name" value="Putative diphthine synthase"/>
    <property type="match status" value="1"/>
</dbReference>
<comment type="pathway">
    <text evidence="2">Protein modification; peptidyl-diphthamide biosynthesis.</text>
</comment>
<evidence type="ECO:0000259" key="13">
    <source>
        <dbReference type="Pfam" id="PF00590"/>
    </source>
</evidence>
<comment type="similarity">
    <text evidence="3">Belongs to the diphthine synthase family.</text>
</comment>
<dbReference type="EMBL" id="JAODAN010000008">
    <property type="protein sequence ID" value="KAK1922477.1"/>
    <property type="molecule type" value="Genomic_DNA"/>
</dbReference>
<dbReference type="HAMAP" id="MF_01084">
    <property type="entry name" value="Diphthine_synth"/>
    <property type="match status" value="1"/>
</dbReference>
<dbReference type="GO" id="GO:0032259">
    <property type="term" value="P:methylation"/>
    <property type="evidence" value="ECO:0007669"/>
    <property type="project" value="UniProtKB-KW"/>
</dbReference>
<dbReference type="InterPro" id="IPR014776">
    <property type="entry name" value="4pyrrole_Mease_sub2"/>
</dbReference>
<feature type="region of interest" description="Disordered" evidence="12">
    <location>
        <begin position="207"/>
        <end position="231"/>
    </location>
</feature>
<dbReference type="Gene3D" id="3.40.1010.10">
    <property type="entry name" value="Cobalt-precorrin-4 Transmethylase, Domain 1"/>
    <property type="match status" value="1"/>
</dbReference>
<dbReference type="GO" id="GO:0141133">
    <property type="term" value="F:diphthine methyl ester synthase activity"/>
    <property type="evidence" value="ECO:0007669"/>
    <property type="project" value="UniProtKB-EC"/>
</dbReference>
<dbReference type="SUPFAM" id="SSF53790">
    <property type="entry name" value="Tetrapyrrole methylase"/>
    <property type="match status" value="1"/>
</dbReference>
<feature type="binding site" evidence="11">
    <location>
        <begin position="117"/>
        <end position="118"/>
    </location>
    <ligand>
        <name>S-adenosyl-L-methionine</name>
        <dbReference type="ChEBI" id="CHEBI:59789"/>
    </ligand>
</feature>
<dbReference type="InterPro" id="IPR035996">
    <property type="entry name" value="4pyrrol_Methylase_sf"/>
</dbReference>
<feature type="binding site" evidence="11">
    <location>
        <position position="89"/>
    </location>
    <ligand>
        <name>S-adenosyl-L-methionine</name>
        <dbReference type="ChEBI" id="CHEBI:59789"/>
    </ligand>
</feature>
<name>A0AAD9CVW1_PAPLA</name>
<evidence type="ECO:0000256" key="11">
    <source>
        <dbReference type="PIRSR" id="PIRSR036432-1"/>
    </source>
</evidence>
<evidence type="ECO:0000313" key="14">
    <source>
        <dbReference type="EMBL" id="KAK1922477.1"/>
    </source>
</evidence>
<dbReference type="PIRSF" id="PIRSF036432">
    <property type="entry name" value="Diphthine_synth"/>
    <property type="match status" value="1"/>
</dbReference>
<dbReference type="NCBIfam" id="TIGR00522">
    <property type="entry name" value="dph5"/>
    <property type="match status" value="1"/>
</dbReference>
<evidence type="ECO:0000256" key="12">
    <source>
        <dbReference type="SAM" id="MobiDB-lite"/>
    </source>
</evidence>
<dbReference type="PANTHER" id="PTHR10882">
    <property type="entry name" value="DIPHTHINE SYNTHASE"/>
    <property type="match status" value="1"/>
</dbReference>
<keyword evidence="6" id="KW-0489">Methyltransferase</keyword>
<evidence type="ECO:0000313" key="15">
    <source>
        <dbReference type="Proteomes" id="UP001182556"/>
    </source>
</evidence>
<dbReference type="AlphaFoldDB" id="A0AAD9CVW1"/>
<feature type="binding site" evidence="11">
    <location>
        <position position="168"/>
    </location>
    <ligand>
        <name>S-adenosyl-L-methionine</name>
        <dbReference type="ChEBI" id="CHEBI:59789"/>
    </ligand>
</feature>
<evidence type="ECO:0000256" key="10">
    <source>
        <dbReference type="ARBA" id="ARBA00048752"/>
    </source>
</evidence>
<proteinExistence type="inferred from homology"/>
<keyword evidence="7" id="KW-0808">Transferase</keyword>
<evidence type="ECO:0000256" key="9">
    <source>
        <dbReference type="ARBA" id="ARBA00035662"/>
    </source>
</evidence>